<proteinExistence type="predicted"/>
<evidence type="ECO:0000313" key="2">
    <source>
        <dbReference type="EMBL" id="KAJ8038809.1"/>
    </source>
</evidence>
<gene>
    <name evidence="2" type="ORF">HOLleu_16344</name>
</gene>
<keyword evidence="3" id="KW-1185">Reference proteome</keyword>
<comment type="caution">
    <text evidence="2">The sequence shown here is derived from an EMBL/GenBank/DDBJ whole genome shotgun (WGS) entry which is preliminary data.</text>
</comment>
<dbReference type="Proteomes" id="UP001152320">
    <property type="component" value="Chromosome 7"/>
</dbReference>
<reference evidence="2" key="1">
    <citation type="submission" date="2021-10" db="EMBL/GenBank/DDBJ databases">
        <title>Tropical sea cucumber genome reveals ecological adaptation and Cuvierian tubules defense mechanism.</title>
        <authorList>
            <person name="Chen T."/>
        </authorList>
    </citation>
    <scope>NUCLEOTIDE SEQUENCE</scope>
    <source>
        <strain evidence="2">Nanhai2018</strain>
        <tissue evidence="2">Muscle</tissue>
    </source>
</reference>
<dbReference type="InterPro" id="IPR040676">
    <property type="entry name" value="DUF5641"/>
</dbReference>
<dbReference type="Pfam" id="PF18701">
    <property type="entry name" value="DUF5641"/>
    <property type="match status" value="1"/>
</dbReference>
<sequence length="54" mass="6098">MILEKTNQRGHWPLGRVVEVFKGPDGHVRVVRVKTSKGDITRSITKLSLLEVTD</sequence>
<dbReference type="EMBL" id="JAIZAY010000007">
    <property type="protein sequence ID" value="KAJ8038809.1"/>
    <property type="molecule type" value="Genomic_DNA"/>
</dbReference>
<organism evidence="2 3">
    <name type="scientific">Holothuria leucospilota</name>
    <name type="common">Black long sea cucumber</name>
    <name type="synonym">Mertensiothuria leucospilota</name>
    <dbReference type="NCBI Taxonomy" id="206669"/>
    <lineage>
        <taxon>Eukaryota</taxon>
        <taxon>Metazoa</taxon>
        <taxon>Echinodermata</taxon>
        <taxon>Eleutherozoa</taxon>
        <taxon>Echinozoa</taxon>
        <taxon>Holothuroidea</taxon>
        <taxon>Aspidochirotacea</taxon>
        <taxon>Aspidochirotida</taxon>
        <taxon>Holothuriidae</taxon>
        <taxon>Holothuria</taxon>
    </lineage>
</organism>
<evidence type="ECO:0000313" key="3">
    <source>
        <dbReference type="Proteomes" id="UP001152320"/>
    </source>
</evidence>
<evidence type="ECO:0000259" key="1">
    <source>
        <dbReference type="Pfam" id="PF18701"/>
    </source>
</evidence>
<feature type="domain" description="DUF5641" evidence="1">
    <location>
        <begin position="2"/>
        <end position="50"/>
    </location>
</feature>
<dbReference type="OrthoDB" id="7981490at2759"/>
<dbReference type="AlphaFoldDB" id="A0A9Q1C664"/>
<protein>
    <recommendedName>
        <fullName evidence="1">DUF5641 domain-containing protein</fullName>
    </recommendedName>
</protein>
<name>A0A9Q1C664_HOLLE</name>
<accession>A0A9Q1C664</accession>